<evidence type="ECO:0000313" key="1">
    <source>
        <dbReference type="EMBL" id="KAK3938282.1"/>
    </source>
</evidence>
<comment type="caution">
    <text evidence="1">The sequence shown here is derived from an EMBL/GenBank/DDBJ whole genome shotgun (WGS) entry which is preliminary data.</text>
</comment>
<accession>A0AAN6S228</accession>
<organism evidence="1 2">
    <name type="scientific">Diplogelasinospora grovesii</name>
    <dbReference type="NCBI Taxonomy" id="303347"/>
    <lineage>
        <taxon>Eukaryota</taxon>
        <taxon>Fungi</taxon>
        <taxon>Dikarya</taxon>
        <taxon>Ascomycota</taxon>
        <taxon>Pezizomycotina</taxon>
        <taxon>Sordariomycetes</taxon>
        <taxon>Sordariomycetidae</taxon>
        <taxon>Sordariales</taxon>
        <taxon>Diplogelasinosporaceae</taxon>
        <taxon>Diplogelasinospora</taxon>
    </lineage>
</organism>
<sequence>MPDYGPTDWVTNPDARSQRFKSFLTNLKGDFPSYARRLNLIEDRIFLALSLNDSPEEYRLKAFKQLEKYPTIYSEVIDIITTTSLNREISDPNYFFPCVATDRYVAQLLDTAQACMFYAKRFAEGSDMVWKLCGKHVFCLKCWKGLATGEIGKGLPLPFNAVCKCSGFKGP</sequence>
<gene>
    <name evidence="1" type="ORF">QBC46DRAFT_441143</name>
</gene>
<dbReference type="EMBL" id="MU853833">
    <property type="protein sequence ID" value="KAK3938282.1"/>
    <property type="molecule type" value="Genomic_DNA"/>
</dbReference>
<evidence type="ECO:0000313" key="2">
    <source>
        <dbReference type="Proteomes" id="UP001303473"/>
    </source>
</evidence>
<proteinExistence type="predicted"/>
<protein>
    <submittedName>
        <fullName evidence="1">Uncharacterized protein</fullName>
    </submittedName>
</protein>
<reference evidence="2" key="1">
    <citation type="journal article" date="2023" name="Mol. Phylogenet. Evol.">
        <title>Genome-scale phylogeny and comparative genomics of the fungal order Sordariales.</title>
        <authorList>
            <person name="Hensen N."/>
            <person name="Bonometti L."/>
            <person name="Westerberg I."/>
            <person name="Brannstrom I.O."/>
            <person name="Guillou S."/>
            <person name="Cros-Aarteil S."/>
            <person name="Calhoun S."/>
            <person name="Haridas S."/>
            <person name="Kuo A."/>
            <person name="Mondo S."/>
            <person name="Pangilinan J."/>
            <person name="Riley R."/>
            <person name="LaButti K."/>
            <person name="Andreopoulos B."/>
            <person name="Lipzen A."/>
            <person name="Chen C."/>
            <person name="Yan M."/>
            <person name="Daum C."/>
            <person name="Ng V."/>
            <person name="Clum A."/>
            <person name="Steindorff A."/>
            <person name="Ohm R.A."/>
            <person name="Martin F."/>
            <person name="Silar P."/>
            <person name="Natvig D.O."/>
            <person name="Lalanne C."/>
            <person name="Gautier V."/>
            <person name="Ament-Velasquez S.L."/>
            <person name="Kruys A."/>
            <person name="Hutchinson M.I."/>
            <person name="Powell A.J."/>
            <person name="Barry K."/>
            <person name="Miller A.N."/>
            <person name="Grigoriev I.V."/>
            <person name="Debuchy R."/>
            <person name="Gladieux P."/>
            <person name="Hiltunen Thoren M."/>
            <person name="Johannesson H."/>
        </authorList>
    </citation>
    <scope>NUCLEOTIDE SEQUENCE [LARGE SCALE GENOMIC DNA]</scope>
    <source>
        <strain evidence="2">CBS 340.73</strain>
    </source>
</reference>
<name>A0AAN6S228_9PEZI</name>
<dbReference type="AlphaFoldDB" id="A0AAN6S228"/>
<keyword evidence="2" id="KW-1185">Reference proteome</keyword>
<dbReference type="Proteomes" id="UP001303473">
    <property type="component" value="Unassembled WGS sequence"/>
</dbReference>